<keyword evidence="2" id="KW-1185">Reference proteome</keyword>
<name>A0AAN7WTR4_ELEMC</name>
<dbReference type="AlphaFoldDB" id="A0AAN7WTR4"/>
<evidence type="ECO:0000313" key="2">
    <source>
        <dbReference type="Proteomes" id="UP001346869"/>
    </source>
</evidence>
<comment type="caution">
    <text evidence="1">The sequence shown here is derived from an EMBL/GenBank/DDBJ whole genome shotgun (WGS) entry which is preliminary data.</text>
</comment>
<dbReference type="EMBL" id="JAUZQC010000021">
    <property type="protein sequence ID" value="KAK5851688.1"/>
    <property type="molecule type" value="Genomic_DNA"/>
</dbReference>
<gene>
    <name evidence="1" type="ORF">PBY51_023224</name>
</gene>
<sequence length="75" mass="8875">MSSIWRGQAPGLQLCLWKHHDGNMEKFPGRRVSDGFDHYEQEEEKKEVPADDQQTRSDFIYDHQRQLITARLLCT</sequence>
<accession>A0AAN7WTR4</accession>
<reference evidence="1 2" key="1">
    <citation type="journal article" date="2023" name="Genes (Basel)">
        <title>Chromosome-Level Genome Assembly and Circadian Gene Repertoire of the Patagonia Blennie Eleginops maclovinus-The Closest Ancestral Proxy of Antarctic Cryonotothenioids.</title>
        <authorList>
            <person name="Cheng C.C."/>
            <person name="Rivera-Colon A.G."/>
            <person name="Minhas B.F."/>
            <person name="Wilson L."/>
            <person name="Rayamajhi N."/>
            <person name="Vargas-Chacoff L."/>
            <person name="Catchen J.M."/>
        </authorList>
    </citation>
    <scope>NUCLEOTIDE SEQUENCE [LARGE SCALE GENOMIC DNA]</scope>
    <source>
        <strain evidence="1">JMC-PN-2008</strain>
    </source>
</reference>
<organism evidence="1 2">
    <name type="scientific">Eleginops maclovinus</name>
    <name type="common">Patagonian blennie</name>
    <name type="synonym">Eleginus maclovinus</name>
    <dbReference type="NCBI Taxonomy" id="56733"/>
    <lineage>
        <taxon>Eukaryota</taxon>
        <taxon>Metazoa</taxon>
        <taxon>Chordata</taxon>
        <taxon>Craniata</taxon>
        <taxon>Vertebrata</taxon>
        <taxon>Euteleostomi</taxon>
        <taxon>Actinopterygii</taxon>
        <taxon>Neopterygii</taxon>
        <taxon>Teleostei</taxon>
        <taxon>Neoteleostei</taxon>
        <taxon>Acanthomorphata</taxon>
        <taxon>Eupercaria</taxon>
        <taxon>Perciformes</taxon>
        <taxon>Notothenioidei</taxon>
        <taxon>Eleginopidae</taxon>
        <taxon>Eleginops</taxon>
    </lineage>
</organism>
<evidence type="ECO:0000313" key="1">
    <source>
        <dbReference type="EMBL" id="KAK5851688.1"/>
    </source>
</evidence>
<reference evidence="1 2" key="2">
    <citation type="journal article" date="2023" name="Mol. Biol. Evol.">
        <title>Genomics of Secondarily Temperate Adaptation in the Only Non-Antarctic Icefish.</title>
        <authorList>
            <person name="Rivera-Colon A.G."/>
            <person name="Rayamajhi N."/>
            <person name="Minhas B.F."/>
            <person name="Madrigal G."/>
            <person name="Bilyk K.T."/>
            <person name="Yoon V."/>
            <person name="Hune M."/>
            <person name="Gregory S."/>
            <person name="Cheng C.H.C."/>
            <person name="Catchen J.M."/>
        </authorList>
    </citation>
    <scope>NUCLEOTIDE SEQUENCE [LARGE SCALE GENOMIC DNA]</scope>
    <source>
        <strain evidence="1">JMC-PN-2008</strain>
    </source>
</reference>
<protein>
    <submittedName>
        <fullName evidence="1">Uncharacterized protein</fullName>
    </submittedName>
</protein>
<proteinExistence type="predicted"/>
<dbReference type="Proteomes" id="UP001346869">
    <property type="component" value="Unassembled WGS sequence"/>
</dbReference>